<dbReference type="Gramene" id="OPUNC04G06190.4">
    <property type="protein sequence ID" value="OPUNC04G06190.4"/>
    <property type="gene ID" value="OPUNC04G06190"/>
</dbReference>
<sequence length="93" mass="10219">MSQLKKVRNKGQAAASTNDADVVEAPATNKQMVYTRCSPKVVHAVCRHVSPVHLQTLSRLGLGNIADMTLDGLEQPELTSWLMDRTDPETMTI</sequence>
<evidence type="ECO:0000313" key="2">
    <source>
        <dbReference type="Proteomes" id="UP000026962"/>
    </source>
</evidence>
<proteinExistence type="predicted"/>
<dbReference type="HOGENOM" id="CLU_2403453_0_0_1"/>
<keyword evidence="2" id="KW-1185">Reference proteome</keyword>
<accession>A0A0E0KP03</accession>
<evidence type="ECO:0000313" key="1">
    <source>
        <dbReference type="EnsemblPlants" id="OPUNC04G06190.4"/>
    </source>
</evidence>
<dbReference type="EnsemblPlants" id="OPUNC04G06190.4">
    <property type="protein sequence ID" value="OPUNC04G06190.4"/>
    <property type="gene ID" value="OPUNC04G06190"/>
</dbReference>
<protein>
    <submittedName>
        <fullName evidence="1">Uncharacterized protein</fullName>
    </submittedName>
</protein>
<dbReference type="Proteomes" id="UP000026962">
    <property type="component" value="Chromosome 4"/>
</dbReference>
<dbReference type="AlphaFoldDB" id="A0A0E0KP03"/>
<reference evidence="1" key="1">
    <citation type="submission" date="2015-04" db="UniProtKB">
        <authorList>
            <consortium name="EnsemblPlants"/>
        </authorList>
    </citation>
    <scope>IDENTIFICATION</scope>
</reference>
<organism evidence="1">
    <name type="scientific">Oryza punctata</name>
    <name type="common">Red rice</name>
    <dbReference type="NCBI Taxonomy" id="4537"/>
    <lineage>
        <taxon>Eukaryota</taxon>
        <taxon>Viridiplantae</taxon>
        <taxon>Streptophyta</taxon>
        <taxon>Embryophyta</taxon>
        <taxon>Tracheophyta</taxon>
        <taxon>Spermatophyta</taxon>
        <taxon>Magnoliopsida</taxon>
        <taxon>Liliopsida</taxon>
        <taxon>Poales</taxon>
        <taxon>Poaceae</taxon>
        <taxon>BOP clade</taxon>
        <taxon>Oryzoideae</taxon>
        <taxon>Oryzeae</taxon>
        <taxon>Oryzinae</taxon>
        <taxon>Oryza</taxon>
    </lineage>
</organism>
<name>A0A0E0KP03_ORYPU</name>
<reference evidence="1" key="2">
    <citation type="submission" date="2018-05" db="EMBL/GenBank/DDBJ databases">
        <title>OpunRS2 (Oryza punctata Reference Sequence Version 2).</title>
        <authorList>
            <person name="Zhang J."/>
            <person name="Kudrna D."/>
            <person name="Lee S."/>
            <person name="Talag J."/>
            <person name="Welchert J."/>
            <person name="Wing R.A."/>
        </authorList>
    </citation>
    <scope>NUCLEOTIDE SEQUENCE [LARGE SCALE GENOMIC DNA]</scope>
</reference>